<organism evidence="1 2">
    <name type="scientific">Candidatus Blautia faecigallinarum</name>
    <dbReference type="NCBI Taxonomy" id="2838488"/>
    <lineage>
        <taxon>Bacteria</taxon>
        <taxon>Bacillati</taxon>
        <taxon>Bacillota</taxon>
        <taxon>Clostridia</taxon>
        <taxon>Lachnospirales</taxon>
        <taxon>Lachnospiraceae</taxon>
        <taxon>Blautia</taxon>
    </lineage>
</organism>
<comment type="caution">
    <text evidence="1">The sequence shown here is derived from an EMBL/GenBank/DDBJ whole genome shotgun (WGS) entry which is preliminary data.</text>
</comment>
<accession>A0A9D2DSN4</accession>
<gene>
    <name evidence="1" type="ORF">IAA21_06105</name>
</gene>
<evidence type="ECO:0000313" key="2">
    <source>
        <dbReference type="Proteomes" id="UP000824041"/>
    </source>
</evidence>
<dbReference type="InterPro" id="IPR020256">
    <property type="entry name" value="Spore_coat_CotJA"/>
</dbReference>
<reference evidence="1" key="1">
    <citation type="journal article" date="2021" name="PeerJ">
        <title>Extensive microbial diversity within the chicken gut microbiome revealed by metagenomics and culture.</title>
        <authorList>
            <person name="Gilroy R."/>
            <person name="Ravi A."/>
            <person name="Getino M."/>
            <person name="Pursley I."/>
            <person name="Horton D.L."/>
            <person name="Alikhan N.F."/>
            <person name="Baker D."/>
            <person name="Gharbi K."/>
            <person name="Hall N."/>
            <person name="Watson M."/>
            <person name="Adriaenssens E.M."/>
            <person name="Foster-Nyarko E."/>
            <person name="Jarju S."/>
            <person name="Secka A."/>
            <person name="Antonio M."/>
            <person name="Oren A."/>
            <person name="Chaudhuri R.R."/>
            <person name="La Ragione R."/>
            <person name="Hildebrand F."/>
            <person name="Pallen M.J."/>
        </authorList>
    </citation>
    <scope>NUCLEOTIDE SEQUENCE</scope>
    <source>
        <strain evidence="1">14324</strain>
    </source>
</reference>
<dbReference type="Proteomes" id="UP000824041">
    <property type="component" value="Unassembled WGS sequence"/>
</dbReference>
<reference evidence="1" key="2">
    <citation type="submission" date="2021-04" db="EMBL/GenBank/DDBJ databases">
        <authorList>
            <person name="Gilroy R."/>
        </authorList>
    </citation>
    <scope>NUCLEOTIDE SEQUENCE</scope>
    <source>
        <strain evidence="1">14324</strain>
    </source>
</reference>
<proteinExistence type="predicted"/>
<dbReference type="EMBL" id="DXBU01000090">
    <property type="protein sequence ID" value="HIZ22355.1"/>
    <property type="molecule type" value="Genomic_DNA"/>
</dbReference>
<dbReference type="Pfam" id="PF11007">
    <property type="entry name" value="CotJA"/>
    <property type="match status" value="1"/>
</dbReference>
<sequence length="91" mass="9955">MENYRMNGCGCRPYRSTCGMNGPRANAACNPCTEPARTSCMYDSIDALPLAMAYVPRQVFSDTFQLSYGLCAGTIFPDLCKPFCGRGGMCR</sequence>
<name>A0A9D2DSN4_9FIRM</name>
<protein>
    <submittedName>
        <fullName evidence="1">Spore coat associated protein CotJA</fullName>
    </submittedName>
</protein>
<evidence type="ECO:0000313" key="1">
    <source>
        <dbReference type="EMBL" id="HIZ22355.1"/>
    </source>
</evidence>
<dbReference type="AlphaFoldDB" id="A0A9D2DSN4"/>